<evidence type="ECO:0000256" key="1">
    <source>
        <dbReference type="SAM" id="SignalP"/>
    </source>
</evidence>
<organism evidence="2 3">
    <name type="scientific">Chryseobacterium camelliae</name>
    <dbReference type="NCBI Taxonomy" id="1265445"/>
    <lineage>
        <taxon>Bacteria</taxon>
        <taxon>Pseudomonadati</taxon>
        <taxon>Bacteroidota</taxon>
        <taxon>Flavobacteriia</taxon>
        <taxon>Flavobacteriales</taxon>
        <taxon>Weeksellaceae</taxon>
        <taxon>Chryseobacterium group</taxon>
        <taxon>Chryseobacterium</taxon>
    </lineage>
</organism>
<evidence type="ECO:0000313" key="3">
    <source>
        <dbReference type="Proteomes" id="UP001225072"/>
    </source>
</evidence>
<feature type="signal peptide" evidence="1">
    <location>
        <begin position="1"/>
        <end position="22"/>
    </location>
</feature>
<proteinExistence type="predicted"/>
<feature type="chain" id="PRO_5046078068" evidence="1">
    <location>
        <begin position="23"/>
        <end position="191"/>
    </location>
</feature>
<gene>
    <name evidence="2" type="ORF">QE404_003030</name>
</gene>
<dbReference type="RefSeq" id="WP_307451732.1">
    <property type="nucleotide sequence ID" value="NZ_JAUTAL010000001.1"/>
</dbReference>
<dbReference type="Proteomes" id="UP001225072">
    <property type="component" value="Unassembled WGS sequence"/>
</dbReference>
<comment type="caution">
    <text evidence="2">The sequence shown here is derived from an EMBL/GenBank/DDBJ whole genome shotgun (WGS) entry which is preliminary data.</text>
</comment>
<name>A0ABU0TLG4_9FLAO</name>
<dbReference type="EMBL" id="JAUTAL010000001">
    <property type="protein sequence ID" value="MDQ1097883.1"/>
    <property type="molecule type" value="Genomic_DNA"/>
</dbReference>
<evidence type="ECO:0000313" key="2">
    <source>
        <dbReference type="EMBL" id="MDQ1097883.1"/>
    </source>
</evidence>
<keyword evidence="1" id="KW-0732">Signal</keyword>
<sequence>MRITKFSLGLSLIFVAVSLANAQDTNTDTHTVGITIPEVALVDIEPAATKNITLGFTAPTEAGLPITPTGSNNTLWLNYSSIKSATDATRNVSVRLNALIPGIDIRVTAAAATGAGGGTLGTSAGQITLSAADQTIISGIGSAYTGDGANNGHNLTYALAPGSGTGTVASYADLESTTTAVATVTYTISDN</sequence>
<protein>
    <submittedName>
        <fullName evidence="2">Uncharacterized protein</fullName>
    </submittedName>
</protein>
<keyword evidence="3" id="KW-1185">Reference proteome</keyword>
<accession>A0ABU0TLG4</accession>
<reference evidence="2 3" key="1">
    <citation type="submission" date="2023-07" db="EMBL/GenBank/DDBJ databases">
        <title>Functional and genomic diversity of the sorghum phyllosphere microbiome.</title>
        <authorList>
            <person name="Shade A."/>
        </authorList>
    </citation>
    <scope>NUCLEOTIDE SEQUENCE [LARGE SCALE GENOMIC DNA]</scope>
    <source>
        <strain evidence="2 3">SORGH_AS_1064</strain>
    </source>
</reference>